<dbReference type="Proteomes" id="UP001356427">
    <property type="component" value="Unassembled WGS sequence"/>
</dbReference>
<sequence>MLATKTVPLSLPTHSRRGRWHSEYREGGGVSPPLSHRSSATLFLQTTSTLHEALRSHTSSTSPQLQQRCSVSGGCGRSERTGKQSHGESGTQQCEAWQESGHTHTERAPGGGGGTERRGRGEGGTC</sequence>
<reference evidence="2 3" key="1">
    <citation type="submission" date="2021-04" db="EMBL/GenBank/DDBJ databases">
        <authorList>
            <person name="De Guttry C."/>
            <person name="Zahm M."/>
            <person name="Klopp C."/>
            <person name="Cabau C."/>
            <person name="Louis A."/>
            <person name="Berthelot C."/>
            <person name="Parey E."/>
            <person name="Roest Crollius H."/>
            <person name="Montfort J."/>
            <person name="Robinson-Rechavi M."/>
            <person name="Bucao C."/>
            <person name="Bouchez O."/>
            <person name="Gislard M."/>
            <person name="Lluch J."/>
            <person name="Milhes M."/>
            <person name="Lampietro C."/>
            <person name="Lopez Roques C."/>
            <person name="Donnadieu C."/>
            <person name="Braasch I."/>
            <person name="Desvignes T."/>
            <person name="Postlethwait J."/>
            <person name="Bobe J."/>
            <person name="Wedekind C."/>
            <person name="Guiguen Y."/>
        </authorList>
    </citation>
    <scope>NUCLEOTIDE SEQUENCE [LARGE SCALE GENOMIC DNA]</scope>
    <source>
        <strain evidence="2">Cs_M1</strain>
        <tissue evidence="2">Blood</tissue>
    </source>
</reference>
<evidence type="ECO:0000313" key="2">
    <source>
        <dbReference type="EMBL" id="KAK6301153.1"/>
    </source>
</evidence>
<evidence type="ECO:0000313" key="3">
    <source>
        <dbReference type="Proteomes" id="UP001356427"/>
    </source>
</evidence>
<protein>
    <submittedName>
        <fullName evidence="2">Uncharacterized protein</fullName>
    </submittedName>
</protein>
<keyword evidence="3" id="KW-1185">Reference proteome</keyword>
<accession>A0AAN8L0I6</accession>
<feature type="compositionally biased region" description="Polar residues" evidence="1">
    <location>
        <begin position="53"/>
        <end position="70"/>
    </location>
</feature>
<organism evidence="2 3">
    <name type="scientific">Coregonus suidteri</name>
    <dbReference type="NCBI Taxonomy" id="861788"/>
    <lineage>
        <taxon>Eukaryota</taxon>
        <taxon>Metazoa</taxon>
        <taxon>Chordata</taxon>
        <taxon>Craniata</taxon>
        <taxon>Vertebrata</taxon>
        <taxon>Euteleostomi</taxon>
        <taxon>Actinopterygii</taxon>
        <taxon>Neopterygii</taxon>
        <taxon>Teleostei</taxon>
        <taxon>Protacanthopterygii</taxon>
        <taxon>Salmoniformes</taxon>
        <taxon>Salmonidae</taxon>
        <taxon>Coregoninae</taxon>
        <taxon>Coregonus</taxon>
    </lineage>
</organism>
<feature type="region of interest" description="Disordered" evidence="1">
    <location>
        <begin position="1"/>
        <end position="36"/>
    </location>
</feature>
<feature type="region of interest" description="Disordered" evidence="1">
    <location>
        <begin position="53"/>
        <end position="126"/>
    </location>
</feature>
<feature type="compositionally biased region" description="Basic and acidic residues" evidence="1">
    <location>
        <begin position="115"/>
        <end position="126"/>
    </location>
</feature>
<proteinExistence type="predicted"/>
<comment type="caution">
    <text evidence="2">The sequence shown here is derived from an EMBL/GenBank/DDBJ whole genome shotgun (WGS) entry which is preliminary data.</text>
</comment>
<gene>
    <name evidence="2" type="ORF">J4Q44_G00292510</name>
</gene>
<dbReference type="EMBL" id="JAGTTL010000027">
    <property type="protein sequence ID" value="KAK6301153.1"/>
    <property type="molecule type" value="Genomic_DNA"/>
</dbReference>
<evidence type="ECO:0000256" key="1">
    <source>
        <dbReference type="SAM" id="MobiDB-lite"/>
    </source>
</evidence>
<name>A0AAN8L0I6_9TELE</name>
<feature type="compositionally biased region" description="Basic and acidic residues" evidence="1">
    <location>
        <begin position="77"/>
        <end position="86"/>
    </location>
</feature>
<dbReference type="AlphaFoldDB" id="A0AAN8L0I6"/>